<dbReference type="Proteomes" id="UP000316079">
    <property type="component" value="Unassembled WGS sequence"/>
</dbReference>
<dbReference type="InterPro" id="IPR036236">
    <property type="entry name" value="Znf_C2H2_sf"/>
</dbReference>
<evidence type="ECO:0000256" key="3">
    <source>
        <dbReference type="ARBA" id="ARBA00022771"/>
    </source>
</evidence>
<feature type="domain" description="C2H2-type" evidence="7">
    <location>
        <begin position="134"/>
        <end position="163"/>
    </location>
</feature>
<evidence type="ECO:0000256" key="4">
    <source>
        <dbReference type="ARBA" id="ARBA00022833"/>
    </source>
</evidence>
<feature type="domain" description="C2H2-type" evidence="7">
    <location>
        <begin position="189"/>
        <end position="216"/>
    </location>
</feature>
<evidence type="ECO:0000256" key="1">
    <source>
        <dbReference type="ARBA" id="ARBA00022723"/>
    </source>
</evidence>
<dbReference type="PANTHER" id="PTHR46179:SF28">
    <property type="entry name" value="SI:DKEY-208K4.2 PROTEIN"/>
    <property type="match status" value="1"/>
</dbReference>
<dbReference type="Gene3D" id="3.30.160.60">
    <property type="entry name" value="Classic Zinc Finger"/>
    <property type="match status" value="6"/>
</dbReference>
<dbReference type="SMART" id="SM00355">
    <property type="entry name" value="ZnF_C2H2"/>
    <property type="match status" value="9"/>
</dbReference>
<dbReference type="SUPFAM" id="SSF57667">
    <property type="entry name" value="beta-beta-alpha zinc fingers"/>
    <property type="match status" value="5"/>
</dbReference>
<evidence type="ECO:0000313" key="8">
    <source>
        <dbReference type="EMBL" id="TRY65745.1"/>
    </source>
</evidence>
<dbReference type="Pfam" id="PF00096">
    <property type="entry name" value="zf-C2H2"/>
    <property type="match status" value="4"/>
</dbReference>
<sequence length="361" mass="42482">MESEYTLAHLKLLNCSYPECGATFTRQWRLQEHETLHSGERPHKCGVVDCGRSFTRRAHLRRHELVHNGVKNFKCTAVDCGETFINADKLRRHQRFKHEDKSNYFKCKEPRCSKTFRKRRELKLHLATHGISSFRCSKVRCGMSFDSRIARAAHERKHAGYRCTNAECHVTAATWGRLQKHRRSHPVSYTCTACKKVFNKPFAMRRHKRTHALQKPVLLCPSQGCQAYFSTTFNLQHHIRKVHLKLLSHCCYFPDCNKSFAMRESLLRHMLLHEPDAAKHKLPHKKRNRIWQKRLEGRNRSPLIEDFHNLFSLRMNISPKPKLEADLNGLFNERKIPHYIDLEVNLRDLFSTKAVVEKINT</sequence>
<gene>
    <name evidence="8" type="ORF">DNTS_005583</name>
</gene>
<keyword evidence="1" id="KW-0479">Metal-binding</keyword>
<name>A0A553NJX7_9TELE</name>
<keyword evidence="3 6" id="KW-0863">Zinc-finger</keyword>
<dbReference type="PROSITE" id="PS50157">
    <property type="entry name" value="ZINC_FINGER_C2H2_2"/>
    <property type="match status" value="7"/>
</dbReference>
<dbReference type="InterPro" id="IPR051061">
    <property type="entry name" value="Zinc_finger_trans_reg"/>
</dbReference>
<evidence type="ECO:0000256" key="6">
    <source>
        <dbReference type="PROSITE-ProRule" id="PRU00042"/>
    </source>
</evidence>
<dbReference type="GO" id="GO:0005634">
    <property type="term" value="C:nucleus"/>
    <property type="evidence" value="ECO:0007669"/>
    <property type="project" value="TreeGrafter"/>
</dbReference>
<proteinExistence type="predicted"/>
<dbReference type="AlphaFoldDB" id="A0A553NJX7"/>
<reference evidence="8 9" key="1">
    <citation type="journal article" date="2019" name="Sci. Data">
        <title>Hybrid genome assembly and annotation of Danionella translucida.</title>
        <authorList>
            <person name="Kadobianskyi M."/>
            <person name="Schulze L."/>
            <person name="Schuelke M."/>
            <person name="Judkewitz B."/>
        </authorList>
    </citation>
    <scope>NUCLEOTIDE SEQUENCE [LARGE SCALE GENOMIC DNA]</scope>
    <source>
        <strain evidence="8 9">Bolton</strain>
    </source>
</reference>
<evidence type="ECO:0000256" key="5">
    <source>
        <dbReference type="ARBA" id="ARBA00022884"/>
    </source>
</evidence>
<keyword evidence="9" id="KW-1185">Reference proteome</keyword>
<dbReference type="InterPro" id="IPR054599">
    <property type="entry name" value="TFIIIA_Zfn-C2H2"/>
</dbReference>
<keyword evidence="2" id="KW-0677">Repeat</keyword>
<dbReference type="GO" id="GO:0003723">
    <property type="term" value="F:RNA binding"/>
    <property type="evidence" value="ECO:0007669"/>
    <property type="project" value="UniProtKB-KW"/>
</dbReference>
<dbReference type="GO" id="GO:0008270">
    <property type="term" value="F:zinc ion binding"/>
    <property type="evidence" value="ECO:0007669"/>
    <property type="project" value="UniProtKB-KW"/>
</dbReference>
<dbReference type="FunFam" id="3.30.160.60:FF:002343">
    <property type="entry name" value="Zinc finger protein 33A"/>
    <property type="match status" value="1"/>
</dbReference>
<feature type="domain" description="C2H2-type" evidence="7">
    <location>
        <begin position="13"/>
        <end position="42"/>
    </location>
</feature>
<dbReference type="STRING" id="623744.A0A553NJX7"/>
<feature type="domain" description="C2H2-type" evidence="7">
    <location>
        <begin position="249"/>
        <end position="278"/>
    </location>
</feature>
<protein>
    <recommendedName>
        <fullName evidence="7">C2H2-type domain-containing protein</fullName>
    </recommendedName>
</protein>
<evidence type="ECO:0000256" key="2">
    <source>
        <dbReference type="ARBA" id="ARBA00022737"/>
    </source>
</evidence>
<feature type="domain" description="C2H2-type" evidence="7">
    <location>
        <begin position="43"/>
        <end position="72"/>
    </location>
</feature>
<feature type="domain" description="C2H2-type" evidence="7">
    <location>
        <begin position="73"/>
        <end position="103"/>
    </location>
</feature>
<keyword evidence="5" id="KW-0694">RNA-binding</keyword>
<dbReference type="OrthoDB" id="2687452at2759"/>
<evidence type="ECO:0000259" key="7">
    <source>
        <dbReference type="PROSITE" id="PS50157"/>
    </source>
</evidence>
<keyword evidence="4" id="KW-0862">Zinc</keyword>
<dbReference type="PROSITE" id="PS00028">
    <property type="entry name" value="ZINC_FINGER_C2H2_1"/>
    <property type="match status" value="8"/>
</dbReference>
<evidence type="ECO:0000313" key="9">
    <source>
        <dbReference type="Proteomes" id="UP000316079"/>
    </source>
</evidence>
<feature type="domain" description="C2H2-type" evidence="7">
    <location>
        <begin position="105"/>
        <end position="129"/>
    </location>
</feature>
<dbReference type="InterPro" id="IPR013087">
    <property type="entry name" value="Znf_C2H2_type"/>
</dbReference>
<dbReference type="EMBL" id="SRMA01026899">
    <property type="protein sequence ID" value="TRY65745.1"/>
    <property type="molecule type" value="Genomic_DNA"/>
</dbReference>
<dbReference type="PANTHER" id="PTHR46179">
    <property type="entry name" value="ZINC FINGER PROTEIN"/>
    <property type="match status" value="1"/>
</dbReference>
<comment type="caution">
    <text evidence="8">The sequence shown here is derived from an EMBL/GenBank/DDBJ whole genome shotgun (WGS) entry which is preliminary data.</text>
</comment>
<organism evidence="8 9">
    <name type="scientific">Danionella cerebrum</name>
    <dbReference type="NCBI Taxonomy" id="2873325"/>
    <lineage>
        <taxon>Eukaryota</taxon>
        <taxon>Metazoa</taxon>
        <taxon>Chordata</taxon>
        <taxon>Craniata</taxon>
        <taxon>Vertebrata</taxon>
        <taxon>Euteleostomi</taxon>
        <taxon>Actinopterygii</taxon>
        <taxon>Neopterygii</taxon>
        <taxon>Teleostei</taxon>
        <taxon>Ostariophysi</taxon>
        <taxon>Cypriniformes</taxon>
        <taxon>Danionidae</taxon>
        <taxon>Danioninae</taxon>
        <taxon>Danionella</taxon>
    </lineage>
</organism>
<dbReference type="Pfam" id="PF22110">
    <property type="entry name" value="TFIIIA_zf-C2H2"/>
    <property type="match status" value="1"/>
</dbReference>
<accession>A0A553NJX7</accession>